<evidence type="ECO:0000256" key="1">
    <source>
        <dbReference type="SAM" id="MobiDB-lite"/>
    </source>
</evidence>
<comment type="caution">
    <text evidence="2">The sequence shown here is derived from an EMBL/GenBank/DDBJ whole genome shotgun (WGS) entry which is preliminary data.</text>
</comment>
<name>W7IU84_9PSEU</name>
<proteinExistence type="predicted"/>
<evidence type="ECO:0000313" key="2">
    <source>
        <dbReference type="EMBL" id="EWC59946.1"/>
    </source>
</evidence>
<accession>W7IU84</accession>
<dbReference type="AlphaFoldDB" id="W7IU84"/>
<keyword evidence="3" id="KW-1185">Reference proteome</keyword>
<dbReference type="Proteomes" id="UP000019277">
    <property type="component" value="Unassembled WGS sequence"/>
</dbReference>
<gene>
    <name evidence="2" type="ORF">UO65_4806</name>
</gene>
<organism evidence="2 3">
    <name type="scientific">Actinokineospora spheciospongiae</name>
    <dbReference type="NCBI Taxonomy" id="909613"/>
    <lineage>
        <taxon>Bacteria</taxon>
        <taxon>Bacillati</taxon>
        <taxon>Actinomycetota</taxon>
        <taxon>Actinomycetes</taxon>
        <taxon>Pseudonocardiales</taxon>
        <taxon>Pseudonocardiaceae</taxon>
        <taxon>Actinokineospora</taxon>
    </lineage>
</organism>
<dbReference type="EMBL" id="AYXG01000183">
    <property type="protein sequence ID" value="EWC59946.1"/>
    <property type="molecule type" value="Genomic_DNA"/>
</dbReference>
<reference evidence="2 3" key="1">
    <citation type="journal article" date="2014" name="Genome Announc.">
        <title>Draft Genome Sequence of the Antitrypanosomally Active Sponge-Associated Bacterium Actinokineospora sp. Strain EG49.</title>
        <authorList>
            <person name="Harjes J."/>
            <person name="Ryu T."/>
            <person name="Abdelmohsen U.R."/>
            <person name="Moitinho-Silva L."/>
            <person name="Horn H."/>
            <person name="Ravasi T."/>
            <person name="Hentschel U."/>
        </authorList>
    </citation>
    <scope>NUCLEOTIDE SEQUENCE [LARGE SCALE GENOMIC DNA]</scope>
    <source>
        <strain evidence="2 3">EG49</strain>
    </source>
</reference>
<dbReference type="STRING" id="909613.UO65_4806"/>
<protein>
    <submittedName>
        <fullName evidence="2">Uncharacterized protein</fullName>
    </submittedName>
</protein>
<feature type="region of interest" description="Disordered" evidence="1">
    <location>
        <begin position="54"/>
        <end position="80"/>
    </location>
</feature>
<sequence length="80" mass="7991">MLQGGEGDAVTGHAGLPPGFGVGPGRAALPWALPLCPCPITRAPESFVRPVGGLAPSAGSPGDIRATRFPEAPHPRGPFA</sequence>
<feature type="compositionally biased region" description="Basic and acidic residues" evidence="1">
    <location>
        <begin position="65"/>
        <end position="74"/>
    </location>
</feature>
<evidence type="ECO:0000313" key="3">
    <source>
        <dbReference type="Proteomes" id="UP000019277"/>
    </source>
</evidence>